<accession>A0A0X8HUQ0</accession>
<feature type="topological domain" description="Cytoplasmic" evidence="9">
    <location>
        <begin position="174"/>
        <end position="208"/>
    </location>
</feature>
<dbReference type="HAMAP" id="MF_03113">
    <property type="entry name" value="Get1"/>
    <property type="match status" value="1"/>
</dbReference>
<dbReference type="RefSeq" id="XP_017988857.1">
    <property type="nucleotide sequence ID" value="XM_018133368.1"/>
</dbReference>
<keyword evidence="8 9" id="KW-0472">Membrane</keyword>
<evidence type="ECO:0000256" key="3">
    <source>
        <dbReference type="ARBA" id="ARBA00022692"/>
    </source>
</evidence>
<dbReference type="AlphaFoldDB" id="A0A0X8HUQ0"/>
<evidence type="ECO:0000313" key="11">
    <source>
        <dbReference type="EMBL" id="AMD21861.1"/>
    </source>
</evidence>
<sequence length="208" mass="23624">MDYWILLIIFFLIVDKTWHLTGTLAAKLNSSDKLQQLLNEKKQLQHQQQQISAQDQYALWTKNNRKLDKLDKNIEEAKKSYVSGLEATNARLAKLKILLVTVPFTALKFYKGKLHVYSVPKGMFPSVIEGILEHGWIYMALAPMKFRQVSEGAVVTVTLGIWLFALLKVISACEFIVEVLREPTVYVGNSDKKSVDVDEKGVISQPVD</sequence>
<comment type="similarity">
    <text evidence="1 9">Belongs to the WRB/GET1 family.</text>
</comment>
<dbReference type="GO" id="GO:0043529">
    <property type="term" value="C:GET complex"/>
    <property type="evidence" value="ECO:0007669"/>
    <property type="project" value="UniProtKB-UniRule"/>
</dbReference>
<dbReference type="GeneID" id="28725178"/>
<keyword evidence="6 9" id="KW-1133">Transmembrane helix</keyword>
<feature type="coiled-coil region" evidence="9">
    <location>
        <begin position="27"/>
        <end position="54"/>
    </location>
</feature>
<feature type="chain" id="PRO_5007066958" description="Golgi to ER traffic protein 1" evidence="10">
    <location>
        <begin position="20"/>
        <end position="208"/>
    </location>
</feature>
<evidence type="ECO:0000256" key="9">
    <source>
        <dbReference type="HAMAP-Rule" id="MF_03113"/>
    </source>
</evidence>
<dbReference type="STRING" id="45286.A0A0X8HUQ0"/>
<keyword evidence="4 9" id="KW-0256">Endoplasmic reticulum</keyword>
<dbReference type="InterPro" id="IPR029012">
    <property type="entry name" value="Helix_hairpin_bin_sf"/>
</dbReference>
<gene>
    <name evidence="9" type="primary">GET1</name>
    <name evidence="11" type="ORF">AW171_hschr63848</name>
</gene>
<dbReference type="GO" id="GO:0005789">
    <property type="term" value="C:endoplasmic reticulum membrane"/>
    <property type="evidence" value="ECO:0007669"/>
    <property type="project" value="UniProtKB-SubCell"/>
</dbReference>
<keyword evidence="10" id="KW-0732">Signal</keyword>
<comment type="subcellular location">
    <subcellularLocation>
        <location evidence="9">Endoplasmic reticulum membrane</location>
        <topology evidence="9">Multi-pass membrane protein</topology>
    </subcellularLocation>
    <subcellularLocation>
        <location evidence="9">Golgi apparatus membrane</location>
        <topology evidence="9">Multi-pass membrane protein</topology>
    </subcellularLocation>
</comment>
<evidence type="ECO:0000256" key="1">
    <source>
        <dbReference type="ARBA" id="ARBA00010799"/>
    </source>
</evidence>
<dbReference type="GO" id="GO:0016192">
    <property type="term" value="P:vesicle-mediated transport"/>
    <property type="evidence" value="ECO:0007669"/>
    <property type="project" value="UniProtKB-KW"/>
</dbReference>
<comment type="caution">
    <text evidence="9">Lacks conserved residue(s) required for the propagation of feature annotation.</text>
</comment>
<dbReference type="Proteomes" id="UP000243052">
    <property type="component" value="Chromosome vi"/>
</dbReference>
<keyword evidence="5 9" id="KW-0931">ER-Golgi transport</keyword>
<evidence type="ECO:0000256" key="8">
    <source>
        <dbReference type="ARBA" id="ARBA00023136"/>
    </source>
</evidence>
<keyword evidence="3 9" id="KW-0812">Transmembrane</keyword>
<evidence type="ECO:0000256" key="4">
    <source>
        <dbReference type="ARBA" id="ARBA00022824"/>
    </source>
</evidence>
<comment type="function">
    <text evidence="9">Required for the post-translational delivery of tail-anchored (TA) proteins to the endoplasmic reticulum. Together with GET2, acts as a membrane receptor for soluble GET3, which recognizes and selectively binds the transmembrane domain of TA proteins in the cytosol. The GET complex cooperates with the HDEL receptor ERD2 to mediate the ATP-dependent retrieval of resident ER proteins that contain a C-terminal H-D-E-L retention signal from the Golgi to the ER.</text>
</comment>
<dbReference type="GO" id="GO:0000139">
    <property type="term" value="C:Golgi membrane"/>
    <property type="evidence" value="ECO:0007669"/>
    <property type="project" value="UniProtKB-SubCell"/>
</dbReference>
<reference evidence="11 12" key="1">
    <citation type="submission" date="2016-01" db="EMBL/GenBank/DDBJ databases">
        <title>Genome sequence of the yeast Holleya sinecauda.</title>
        <authorList>
            <person name="Dietrich F.S."/>
        </authorList>
    </citation>
    <scope>NUCLEOTIDE SEQUENCE [LARGE SCALE GENOMIC DNA]</scope>
    <source>
        <strain evidence="11 12">ATCC 58844</strain>
    </source>
</reference>
<dbReference type="InterPro" id="IPR027538">
    <property type="entry name" value="Get1_fungi"/>
</dbReference>
<dbReference type="GO" id="GO:0043495">
    <property type="term" value="F:protein-membrane adaptor activity"/>
    <property type="evidence" value="ECO:0007669"/>
    <property type="project" value="TreeGrafter"/>
</dbReference>
<organism evidence="11 12">
    <name type="scientific">Eremothecium sinecaudum</name>
    <dbReference type="NCBI Taxonomy" id="45286"/>
    <lineage>
        <taxon>Eukaryota</taxon>
        <taxon>Fungi</taxon>
        <taxon>Dikarya</taxon>
        <taxon>Ascomycota</taxon>
        <taxon>Saccharomycotina</taxon>
        <taxon>Saccharomycetes</taxon>
        <taxon>Saccharomycetales</taxon>
        <taxon>Saccharomycetaceae</taxon>
        <taxon>Eremothecium</taxon>
    </lineage>
</organism>
<protein>
    <recommendedName>
        <fullName evidence="9">Golgi to ER traffic protein 1</fullName>
    </recommendedName>
    <alternativeName>
        <fullName evidence="9">Guided entry of tail-anchored proteins 1</fullName>
    </alternativeName>
</protein>
<dbReference type="Gene3D" id="1.10.287.660">
    <property type="entry name" value="Helix hairpin bin"/>
    <property type="match status" value="1"/>
</dbReference>
<dbReference type="Pfam" id="PF04420">
    <property type="entry name" value="CHD5"/>
    <property type="match status" value="1"/>
</dbReference>
<dbReference type="PANTHER" id="PTHR42650:SF1">
    <property type="entry name" value="GUIDED ENTRY OF TAIL-ANCHORED PROTEINS FACTOR 1"/>
    <property type="match status" value="1"/>
</dbReference>
<dbReference type="InterPro" id="IPR028945">
    <property type="entry name" value="Get1"/>
</dbReference>
<proteinExistence type="inferred from homology"/>
<keyword evidence="7 9" id="KW-0175">Coiled coil</keyword>
<name>A0A0X8HUQ0_9SACH</name>
<evidence type="ECO:0000256" key="6">
    <source>
        <dbReference type="ARBA" id="ARBA00022989"/>
    </source>
</evidence>
<dbReference type="OrthoDB" id="69461at2759"/>
<feature type="signal peptide" evidence="10">
    <location>
        <begin position="1"/>
        <end position="19"/>
    </location>
</feature>
<evidence type="ECO:0000313" key="12">
    <source>
        <dbReference type="Proteomes" id="UP000243052"/>
    </source>
</evidence>
<keyword evidence="2 9" id="KW-0813">Transport</keyword>
<evidence type="ECO:0000256" key="5">
    <source>
        <dbReference type="ARBA" id="ARBA00022892"/>
    </source>
</evidence>
<feature type="topological domain" description="Lumenal" evidence="9">
    <location>
        <position position="1"/>
    </location>
</feature>
<comment type="subunit">
    <text evidence="9">Component of the Golgi to ER traffic (GET) complex, which is composed of GET1, GET2 and GET3. Within the complex, GET1 and GET2 form a heterotetramer which is stabilized by phosphatidylinositol binding and which binds to the GET3 homodimer.</text>
</comment>
<keyword evidence="9" id="KW-0333">Golgi apparatus</keyword>
<dbReference type="GO" id="GO:0071816">
    <property type="term" value="P:tail-anchored membrane protein insertion into ER membrane"/>
    <property type="evidence" value="ECO:0007669"/>
    <property type="project" value="InterPro"/>
</dbReference>
<evidence type="ECO:0000256" key="7">
    <source>
        <dbReference type="ARBA" id="ARBA00023054"/>
    </source>
</evidence>
<dbReference type="EMBL" id="CP014246">
    <property type="protein sequence ID" value="AMD21861.1"/>
    <property type="molecule type" value="Genomic_DNA"/>
</dbReference>
<evidence type="ECO:0000256" key="2">
    <source>
        <dbReference type="ARBA" id="ARBA00022448"/>
    </source>
</evidence>
<evidence type="ECO:0000256" key="10">
    <source>
        <dbReference type="SAM" id="SignalP"/>
    </source>
</evidence>
<keyword evidence="12" id="KW-1185">Reference proteome</keyword>
<dbReference type="PANTHER" id="PTHR42650">
    <property type="entry name" value="TAIL-ANCHORED PROTEIN INSERTION RECEPTOR WRB"/>
    <property type="match status" value="1"/>
</dbReference>